<comment type="caution">
    <text evidence="1">The sequence shown here is derived from an EMBL/GenBank/DDBJ whole genome shotgun (WGS) entry which is preliminary data.</text>
</comment>
<name>A0A096BEV7_9FIRM</name>
<evidence type="ECO:0000313" key="1">
    <source>
        <dbReference type="EMBL" id="KGG79402.1"/>
    </source>
</evidence>
<dbReference type="AlphaFoldDB" id="A0A096BEV7"/>
<dbReference type="EMBL" id="AZTB01000136">
    <property type="protein sequence ID" value="KGG79402.1"/>
    <property type="molecule type" value="Genomic_DNA"/>
</dbReference>
<dbReference type="Proteomes" id="UP000029622">
    <property type="component" value="Unassembled WGS sequence"/>
</dbReference>
<organism evidence="1 2">
    <name type="scientific">Caloranaerobacter azorensis H53214</name>
    <dbReference type="NCBI Taxonomy" id="1156417"/>
    <lineage>
        <taxon>Bacteria</taxon>
        <taxon>Bacillati</taxon>
        <taxon>Bacillota</taxon>
        <taxon>Tissierellia</taxon>
        <taxon>Tissierellales</taxon>
        <taxon>Thermohalobacteraceae</taxon>
        <taxon>Caloranaerobacter</taxon>
    </lineage>
</organism>
<gene>
    <name evidence="1" type="ORF">Y919_12405</name>
</gene>
<protein>
    <submittedName>
        <fullName evidence="1">Uncharacterized protein</fullName>
    </submittedName>
</protein>
<reference evidence="1 2" key="1">
    <citation type="submission" date="2013-12" db="EMBL/GenBank/DDBJ databases">
        <title>Draft genome sequence of Caloranaerobacter sp. H53214.</title>
        <authorList>
            <person name="Jiang L.J."/>
            <person name="Shao Z.Z."/>
            <person name="Long M.N."/>
        </authorList>
    </citation>
    <scope>NUCLEOTIDE SEQUENCE [LARGE SCALE GENOMIC DNA]</scope>
    <source>
        <strain evidence="1 2">H53214</strain>
    </source>
</reference>
<dbReference type="RefSeq" id="WP_035165285.1">
    <property type="nucleotide sequence ID" value="NZ_AZTB01000136.1"/>
</dbReference>
<proteinExistence type="predicted"/>
<evidence type="ECO:0000313" key="2">
    <source>
        <dbReference type="Proteomes" id="UP000029622"/>
    </source>
</evidence>
<sequence length="145" mass="16609">MKSREYMETLTINLQELKDMKYAQNHVYQDGFRNRNKDGLISSLSTVTGILTTIFNLPTPLIVADAVFSLLAALAPNEKDVLGRQIVNGVSDMDTVIEWFENNPQYDLIKIKMSFLEYPDYDMRFVTYGNTDRIVAAHTDGGWQY</sequence>
<accession>A0A096BEV7</accession>